<evidence type="ECO:0000313" key="1">
    <source>
        <dbReference type="EMBL" id="ROW14215.1"/>
    </source>
</evidence>
<evidence type="ECO:0000313" key="2">
    <source>
        <dbReference type="Proteomes" id="UP000285146"/>
    </source>
</evidence>
<dbReference type="EMBL" id="LKEB01000015">
    <property type="protein sequence ID" value="ROW14215.1"/>
    <property type="molecule type" value="Genomic_DNA"/>
</dbReference>
<organism evidence="1 2">
    <name type="scientific">Cytospora leucostoma</name>
    <dbReference type="NCBI Taxonomy" id="1230097"/>
    <lineage>
        <taxon>Eukaryota</taxon>
        <taxon>Fungi</taxon>
        <taxon>Dikarya</taxon>
        <taxon>Ascomycota</taxon>
        <taxon>Pezizomycotina</taxon>
        <taxon>Sordariomycetes</taxon>
        <taxon>Sordariomycetidae</taxon>
        <taxon>Diaporthales</taxon>
        <taxon>Cytosporaceae</taxon>
        <taxon>Cytospora</taxon>
    </lineage>
</organism>
<gene>
    <name evidence="1" type="ORF">VPNG_04269</name>
</gene>
<dbReference type="AlphaFoldDB" id="A0A423XDS4"/>
<keyword evidence="2" id="KW-1185">Reference proteome</keyword>
<dbReference type="Proteomes" id="UP000285146">
    <property type="component" value="Unassembled WGS sequence"/>
</dbReference>
<name>A0A423XDS4_9PEZI</name>
<protein>
    <recommendedName>
        <fullName evidence="3">F-box domain-containing protein</fullName>
    </recommendedName>
</protein>
<dbReference type="InParanoid" id="A0A423XDS4"/>
<proteinExistence type="predicted"/>
<comment type="caution">
    <text evidence="1">The sequence shown here is derived from an EMBL/GenBank/DDBJ whole genome shotgun (WGS) entry which is preliminary data.</text>
</comment>
<accession>A0A423XDS4</accession>
<sequence length="225" mass="26035">MATSTFDCFSKLPGELREQILTYLLVKPEGVHIDNLSCSDLMDSKRPDPRADPRAWRHAVLPVVARGDLPGWPLSYFLVSQAFHREASAVYFSRNLFYLYSERRYPRVPRVRLGSGAPRLERQDRDPEGGVVQEEHSRYSYLDSLRRIRRLVLSIRSIREEFIPLLQEIVLAGGLKQLHVTVRLSLVWARDWEKLWRTDPGSWTAMGISEAREERSLMGGLRAEE</sequence>
<evidence type="ECO:0008006" key="3">
    <source>
        <dbReference type="Google" id="ProtNLM"/>
    </source>
</evidence>
<reference evidence="1 2" key="1">
    <citation type="submission" date="2015-09" db="EMBL/GenBank/DDBJ databases">
        <title>Host preference determinants of Valsa canker pathogens revealed by comparative genomics.</title>
        <authorList>
            <person name="Yin Z."/>
            <person name="Huang L."/>
        </authorList>
    </citation>
    <scope>NUCLEOTIDE SEQUENCE [LARGE SCALE GENOMIC DNA]</scope>
    <source>
        <strain evidence="1 2">SXYLt</strain>
    </source>
</reference>
<dbReference type="OrthoDB" id="5229512at2759"/>